<evidence type="ECO:0000256" key="1">
    <source>
        <dbReference type="SAM" id="Phobius"/>
    </source>
</evidence>
<feature type="transmembrane region" description="Helical" evidence="1">
    <location>
        <begin position="12"/>
        <end position="30"/>
    </location>
</feature>
<dbReference type="AlphaFoldDB" id="A0AA48KBA7"/>
<evidence type="ECO:0000313" key="3">
    <source>
        <dbReference type="Proteomes" id="UP001238179"/>
    </source>
</evidence>
<dbReference type="PANTHER" id="PTHR35792:SF2">
    <property type="entry name" value="GENERAL STRESS PROTEIN"/>
    <property type="match status" value="1"/>
</dbReference>
<keyword evidence="1" id="KW-0472">Membrane</keyword>
<dbReference type="PANTHER" id="PTHR35792">
    <property type="entry name" value="GENERAL STRESS PROTEIN"/>
    <property type="match status" value="1"/>
</dbReference>
<sequence>MSDSRDTTGSTLLFFLLGAAVGAVVVALTTPKTGRDLRSDLKDMSNKVRDKARRVGNEIYSAAADGMSDEASRG</sequence>
<reference evidence="3" key="1">
    <citation type="journal article" date="2023" name="Int. J. Syst. Evol. Microbiol.">
        <title>Mesoterricola silvestris gen. nov., sp. nov., Mesoterricola sediminis sp. nov., Geothrix oryzae sp. nov., Geothrix edaphica sp. nov., Geothrix rubra sp. nov., and Geothrix limicola sp. nov., six novel members of Acidobacteriota isolated from soils.</title>
        <authorList>
            <person name="Itoh H."/>
            <person name="Sugisawa Y."/>
            <person name="Mise K."/>
            <person name="Xu Z."/>
            <person name="Kuniyasu M."/>
            <person name="Ushijima N."/>
            <person name="Kawano K."/>
            <person name="Kobayashi E."/>
            <person name="Shiratori Y."/>
            <person name="Masuda Y."/>
            <person name="Senoo K."/>
        </authorList>
    </citation>
    <scope>NUCLEOTIDE SEQUENCE [LARGE SCALE GENOMIC DNA]</scope>
    <source>
        <strain evidence="3">W79</strain>
    </source>
</reference>
<evidence type="ECO:0000313" key="2">
    <source>
        <dbReference type="EMBL" id="BDU74885.1"/>
    </source>
</evidence>
<dbReference type="EMBL" id="AP027080">
    <property type="protein sequence ID" value="BDU74885.1"/>
    <property type="molecule type" value="Genomic_DNA"/>
</dbReference>
<proteinExistence type="predicted"/>
<gene>
    <name evidence="2" type="ORF">METEAL_40590</name>
</gene>
<dbReference type="Proteomes" id="UP001238179">
    <property type="component" value="Chromosome"/>
</dbReference>
<evidence type="ECO:0008006" key="4">
    <source>
        <dbReference type="Google" id="ProtNLM"/>
    </source>
</evidence>
<dbReference type="KEGG" id="msil:METEAL_40590"/>
<dbReference type="InterPro" id="IPR024623">
    <property type="entry name" value="YtxH"/>
</dbReference>
<keyword evidence="1" id="KW-0812">Transmembrane</keyword>
<organism evidence="2 3">
    <name type="scientific">Mesoterricola silvestris</name>
    <dbReference type="NCBI Taxonomy" id="2927979"/>
    <lineage>
        <taxon>Bacteria</taxon>
        <taxon>Pseudomonadati</taxon>
        <taxon>Acidobacteriota</taxon>
        <taxon>Holophagae</taxon>
        <taxon>Holophagales</taxon>
        <taxon>Holophagaceae</taxon>
        <taxon>Mesoterricola</taxon>
    </lineage>
</organism>
<dbReference type="Pfam" id="PF12732">
    <property type="entry name" value="YtxH"/>
    <property type="match status" value="1"/>
</dbReference>
<dbReference type="RefSeq" id="WP_316413558.1">
    <property type="nucleotide sequence ID" value="NZ_AP027080.1"/>
</dbReference>
<dbReference type="InterPro" id="IPR052928">
    <property type="entry name" value="Desiccation-related_membrane"/>
</dbReference>
<name>A0AA48KBA7_9BACT</name>
<protein>
    <recommendedName>
        <fullName evidence="4">YtxH domain-containing protein</fullName>
    </recommendedName>
</protein>
<keyword evidence="1" id="KW-1133">Transmembrane helix</keyword>
<keyword evidence="3" id="KW-1185">Reference proteome</keyword>
<accession>A0AA48KBA7</accession>